<dbReference type="EMBL" id="AFZD01000017">
    <property type="protein sequence ID" value="EHL11658.1"/>
    <property type="molecule type" value="Genomic_DNA"/>
</dbReference>
<keyword evidence="2" id="KW-0472">Membrane</keyword>
<evidence type="ECO:0000256" key="1">
    <source>
        <dbReference type="SAM" id="MobiDB-lite"/>
    </source>
</evidence>
<evidence type="ECO:0000313" key="3">
    <source>
        <dbReference type="EMBL" id="EHL11658.1"/>
    </source>
</evidence>
<reference evidence="3 4" key="1">
    <citation type="submission" date="2011-08" db="EMBL/GenBank/DDBJ databases">
        <title>The Genome Sequence of Oribacterium sp. ACB7.</title>
        <authorList>
            <consortium name="The Broad Institute Genome Sequencing Platform"/>
            <person name="Earl A."/>
            <person name="Ward D."/>
            <person name="Feldgarden M."/>
            <person name="Gevers D."/>
            <person name="Sizova M."/>
            <person name="Hazen A."/>
            <person name="Epstein S."/>
            <person name="Young S.K."/>
            <person name="Zeng Q."/>
            <person name="Gargeya S."/>
            <person name="Fitzgerald M."/>
            <person name="Haas B."/>
            <person name="Abouelleil A."/>
            <person name="Alvarado L."/>
            <person name="Arachchi H.M."/>
            <person name="Berlin A."/>
            <person name="Brown A."/>
            <person name="Chapman S.B."/>
            <person name="Chen Z."/>
            <person name="Dunbar C."/>
            <person name="Freedman E."/>
            <person name="Gearin G."/>
            <person name="Gellesch M."/>
            <person name="Goldberg J."/>
            <person name="Griggs A."/>
            <person name="Gujja S."/>
            <person name="Heiman D."/>
            <person name="Howarth C."/>
            <person name="Larson L."/>
            <person name="Lui A."/>
            <person name="MacDonald P.J.P."/>
            <person name="Montmayeur A."/>
            <person name="Murphy C."/>
            <person name="Neiman D."/>
            <person name="Pearson M."/>
            <person name="Priest M."/>
            <person name="Roberts A."/>
            <person name="Saif S."/>
            <person name="Shea T."/>
            <person name="Shenoy N."/>
            <person name="Sisk P."/>
            <person name="Stolte C."/>
            <person name="Sykes S."/>
            <person name="Wortman J."/>
            <person name="Nusbaum C."/>
            <person name="Birren B."/>
        </authorList>
    </citation>
    <scope>NUCLEOTIDE SEQUENCE [LARGE SCALE GENOMIC DNA]</scope>
    <source>
        <strain evidence="3 4">ACB7</strain>
    </source>
</reference>
<feature type="region of interest" description="Disordered" evidence="1">
    <location>
        <begin position="128"/>
        <end position="179"/>
    </location>
</feature>
<comment type="caution">
    <text evidence="3">The sequence shown here is derived from an EMBL/GenBank/DDBJ whole genome shotgun (WGS) entry which is preliminary data.</text>
</comment>
<evidence type="ECO:0000313" key="4">
    <source>
        <dbReference type="Proteomes" id="UP000003527"/>
    </source>
</evidence>
<keyword evidence="2" id="KW-0812">Transmembrane</keyword>
<proteinExistence type="predicted"/>
<sequence>MNSRRKSFRSFTEILLSFSLRILFLIGLLYLILQGVKIAYGYGHGLLYERAMEKEPGREITLEIKQGESAGEIADKLQSLGLIDNTQAFVLKAKLYHTSLLPGSYTLSTAMTQLQMLDFIAEEGKKNQELSDKNLVKENEGESETEEENVIGGGNENEQENSSVSGKQQEIDAGNEGEQ</sequence>
<dbReference type="AlphaFoldDB" id="G9WVQ7"/>
<dbReference type="RefSeq" id="WP_009536806.1">
    <property type="nucleotide sequence ID" value="NZ_JH414504.1"/>
</dbReference>
<keyword evidence="2" id="KW-1133">Transmembrane helix</keyword>
<dbReference type="Gene3D" id="3.30.1490.480">
    <property type="entry name" value="Endolytic murein transglycosylase"/>
    <property type="match status" value="1"/>
</dbReference>
<feature type="compositionally biased region" description="Basic and acidic residues" evidence="1">
    <location>
        <begin position="128"/>
        <end position="140"/>
    </location>
</feature>
<keyword evidence="4" id="KW-1185">Reference proteome</keyword>
<accession>G9WVQ7</accession>
<organism evidence="3 4">
    <name type="scientific">Oribacterium asaccharolyticum ACB7</name>
    <dbReference type="NCBI Taxonomy" id="796944"/>
    <lineage>
        <taxon>Bacteria</taxon>
        <taxon>Bacillati</taxon>
        <taxon>Bacillota</taxon>
        <taxon>Clostridia</taxon>
        <taxon>Lachnospirales</taxon>
        <taxon>Lachnospiraceae</taxon>
        <taxon>Oribacterium</taxon>
    </lineage>
</organism>
<dbReference type="InterPro" id="IPR003770">
    <property type="entry name" value="MLTG-like"/>
</dbReference>
<dbReference type="Pfam" id="PF02618">
    <property type="entry name" value="YceG"/>
    <property type="match status" value="1"/>
</dbReference>
<dbReference type="PATRIC" id="fig|796944.3.peg.1724"/>
<feature type="transmembrane region" description="Helical" evidence="2">
    <location>
        <begin position="12"/>
        <end position="33"/>
    </location>
</feature>
<evidence type="ECO:0000256" key="2">
    <source>
        <dbReference type="SAM" id="Phobius"/>
    </source>
</evidence>
<gene>
    <name evidence="3" type="ORF">HMPREF9624_00991</name>
</gene>
<protein>
    <recommendedName>
        <fullName evidence="5">Aminodeoxychorismate lyase</fullName>
    </recommendedName>
</protein>
<evidence type="ECO:0008006" key="5">
    <source>
        <dbReference type="Google" id="ProtNLM"/>
    </source>
</evidence>
<dbReference type="Proteomes" id="UP000003527">
    <property type="component" value="Unassembled WGS sequence"/>
</dbReference>
<name>G9WVQ7_9FIRM</name>
<dbReference type="HOGENOM" id="CLU_102866_0_1_9"/>